<accession>A0A839NGI3</accession>
<proteinExistence type="inferred from homology"/>
<reference evidence="8 9" key="1">
    <citation type="submission" date="2020-08" db="EMBL/GenBank/DDBJ databases">
        <title>Sequencing the genomes of 1000 actinobacteria strains.</title>
        <authorList>
            <person name="Klenk H.-P."/>
        </authorList>
    </citation>
    <scope>NUCLEOTIDE SEQUENCE [LARGE SCALE GENOMIC DNA]</scope>
    <source>
        <strain evidence="8 9">DSM 105369</strain>
    </source>
</reference>
<dbReference type="GO" id="GO:0006352">
    <property type="term" value="P:DNA-templated transcription initiation"/>
    <property type="evidence" value="ECO:0007669"/>
    <property type="project" value="InterPro"/>
</dbReference>
<evidence type="ECO:0000256" key="2">
    <source>
        <dbReference type="ARBA" id="ARBA00023015"/>
    </source>
</evidence>
<dbReference type="NCBIfam" id="TIGR02983">
    <property type="entry name" value="SigE-fam_strep"/>
    <property type="match status" value="1"/>
</dbReference>
<feature type="domain" description="RNA polymerase sigma factor 70 region 4 type 2" evidence="7">
    <location>
        <begin position="101"/>
        <end position="153"/>
    </location>
</feature>
<evidence type="ECO:0000256" key="3">
    <source>
        <dbReference type="ARBA" id="ARBA00023082"/>
    </source>
</evidence>
<dbReference type="SUPFAM" id="SSF88659">
    <property type="entry name" value="Sigma3 and sigma4 domains of RNA polymerase sigma factors"/>
    <property type="match status" value="1"/>
</dbReference>
<evidence type="ECO:0000256" key="5">
    <source>
        <dbReference type="ARBA" id="ARBA00023163"/>
    </source>
</evidence>
<dbReference type="AlphaFoldDB" id="A0A839NGI3"/>
<dbReference type="InterPro" id="IPR013249">
    <property type="entry name" value="RNA_pol_sigma70_r4_t2"/>
</dbReference>
<evidence type="ECO:0000313" key="8">
    <source>
        <dbReference type="EMBL" id="MBB2894245.1"/>
    </source>
</evidence>
<dbReference type="Gene3D" id="1.10.1740.10">
    <property type="match status" value="1"/>
</dbReference>
<gene>
    <name evidence="8" type="ORF">FHU39_004287</name>
</gene>
<keyword evidence="9" id="KW-1185">Reference proteome</keyword>
<dbReference type="EMBL" id="JACHVQ010000005">
    <property type="protein sequence ID" value="MBB2894245.1"/>
    <property type="molecule type" value="Genomic_DNA"/>
</dbReference>
<comment type="similarity">
    <text evidence="1">Belongs to the sigma-70 factor family. ECF subfamily.</text>
</comment>
<dbReference type="GO" id="GO:0016987">
    <property type="term" value="F:sigma factor activity"/>
    <property type="evidence" value="ECO:0007669"/>
    <property type="project" value="UniProtKB-KW"/>
</dbReference>
<evidence type="ECO:0000313" key="9">
    <source>
        <dbReference type="Proteomes" id="UP000559182"/>
    </source>
</evidence>
<comment type="caution">
    <text evidence="8">The sequence shown here is derived from an EMBL/GenBank/DDBJ whole genome shotgun (WGS) entry which is preliminary data.</text>
</comment>
<name>A0A839NGI3_9MICO</name>
<keyword evidence="4" id="KW-0238">DNA-binding</keyword>
<dbReference type="InterPro" id="IPR014325">
    <property type="entry name" value="RNA_pol_sigma-E_actinobac"/>
</dbReference>
<organism evidence="8 9">
    <name type="scientific">Flexivirga oryzae</name>
    <dbReference type="NCBI Taxonomy" id="1794944"/>
    <lineage>
        <taxon>Bacteria</taxon>
        <taxon>Bacillati</taxon>
        <taxon>Actinomycetota</taxon>
        <taxon>Actinomycetes</taxon>
        <taxon>Micrococcales</taxon>
        <taxon>Dermacoccaceae</taxon>
        <taxon>Flexivirga</taxon>
    </lineage>
</organism>
<dbReference type="GO" id="GO:0003677">
    <property type="term" value="F:DNA binding"/>
    <property type="evidence" value="ECO:0007669"/>
    <property type="project" value="UniProtKB-KW"/>
</dbReference>
<dbReference type="RefSeq" id="WP_183322717.1">
    <property type="nucleotide sequence ID" value="NZ_JACHVQ010000005.1"/>
</dbReference>
<keyword evidence="3" id="KW-0731">Sigma factor</keyword>
<keyword evidence="5" id="KW-0804">Transcription</keyword>
<dbReference type="NCBIfam" id="TIGR02937">
    <property type="entry name" value="sigma70-ECF"/>
    <property type="match status" value="1"/>
</dbReference>
<evidence type="ECO:0000259" key="7">
    <source>
        <dbReference type="Pfam" id="PF08281"/>
    </source>
</evidence>
<sequence length="177" mass="19816">MTTSDFASFVERETAGLRKLATSLTGNRTDADDLLQETFTKTFVSWRKVRSATAPSAYVRRMMVHTFLSGRRRRASSEIVSPFDNDELTSPDPAEAYVQHHALLAQVRRLPERQRAIVVLRFMEDLPVGEVASIMRMREGAVRTACHRALAELREAAAANTDLGDSRATRTQSSYAI</sequence>
<evidence type="ECO:0000259" key="6">
    <source>
        <dbReference type="Pfam" id="PF04542"/>
    </source>
</evidence>
<dbReference type="InterPro" id="IPR013324">
    <property type="entry name" value="RNA_pol_sigma_r3/r4-like"/>
</dbReference>
<dbReference type="InterPro" id="IPR013325">
    <property type="entry name" value="RNA_pol_sigma_r2"/>
</dbReference>
<dbReference type="Gene3D" id="1.10.10.10">
    <property type="entry name" value="Winged helix-like DNA-binding domain superfamily/Winged helix DNA-binding domain"/>
    <property type="match status" value="1"/>
</dbReference>
<evidence type="ECO:0000256" key="4">
    <source>
        <dbReference type="ARBA" id="ARBA00023125"/>
    </source>
</evidence>
<protein>
    <submittedName>
        <fullName evidence="8">RNA polymerase sigma-70 factor (Sigma-E family)</fullName>
    </submittedName>
</protein>
<dbReference type="InterPro" id="IPR014284">
    <property type="entry name" value="RNA_pol_sigma-70_dom"/>
</dbReference>
<feature type="domain" description="RNA polymerase sigma-70 region 2" evidence="6">
    <location>
        <begin position="10"/>
        <end position="75"/>
    </location>
</feature>
<dbReference type="Pfam" id="PF08281">
    <property type="entry name" value="Sigma70_r4_2"/>
    <property type="match status" value="1"/>
</dbReference>
<evidence type="ECO:0000256" key="1">
    <source>
        <dbReference type="ARBA" id="ARBA00010641"/>
    </source>
</evidence>
<keyword evidence="2" id="KW-0805">Transcription regulation</keyword>
<dbReference type="InterPro" id="IPR036388">
    <property type="entry name" value="WH-like_DNA-bd_sf"/>
</dbReference>
<dbReference type="SUPFAM" id="SSF88946">
    <property type="entry name" value="Sigma2 domain of RNA polymerase sigma factors"/>
    <property type="match status" value="1"/>
</dbReference>
<dbReference type="InterPro" id="IPR039425">
    <property type="entry name" value="RNA_pol_sigma-70-like"/>
</dbReference>
<dbReference type="Proteomes" id="UP000559182">
    <property type="component" value="Unassembled WGS sequence"/>
</dbReference>
<dbReference type="InterPro" id="IPR007627">
    <property type="entry name" value="RNA_pol_sigma70_r2"/>
</dbReference>
<dbReference type="PANTHER" id="PTHR43133">
    <property type="entry name" value="RNA POLYMERASE ECF-TYPE SIGMA FACTO"/>
    <property type="match status" value="1"/>
</dbReference>
<dbReference type="PANTHER" id="PTHR43133:SF50">
    <property type="entry name" value="ECF RNA POLYMERASE SIGMA FACTOR SIGM"/>
    <property type="match status" value="1"/>
</dbReference>
<dbReference type="Pfam" id="PF04542">
    <property type="entry name" value="Sigma70_r2"/>
    <property type="match status" value="1"/>
</dbReference>